<evidence type="ECO:0000313" key="3">
    <source>
        <dbReference type="Proteomes" id="UP000054560"/>
    </source>
</evidence>
<organism evidence="2 3">
    <name type="scientific">Sphaeroforma arctica JP610</name>
    <dbReference type="NCBI Taxonomy" id="667725"/>
    <lineage>
        <taxon>Eukaryota</taxon>
        <taxon>Ichthyosporea</taxon>
        <taxon>Ichthyophonida</taxon>
        <taxon>Sphaeroforma</taxon>
    </lineage>
</organism>
<dbReference type="Proteomes" id="UP000054560">
    <property type="component" value="Unassembled WGS sequence"/>
</dbReference>
<accession>A0A0L0G0C4</accession>
<dbReference type="EMBL" id="KQ241941">
    <property type="protein sequence ID" value="KNC82286.1"/>
    <property type="molecule type" value="Genomic_DNA"/>
</dbReference>
<proteinExistence type="predicted"/>
<name>A0A0L0G0C4_9EUKA</name>
<keyword evidence="3" id="KW-1185">Reference proteome</keyword>
<dbReference type="RefSeq" id="XP_014156188.1">
    <property type="nucleotide sequence ID" value="XM_014300713.1"/>
</dbReference>
<gene>
    <name evidence="2" type="ORF">SARC_05431</name>
</gene>
<dbReference type="GeneID" id="25905935"/>
<feature type="signal peptide" evidence="1">
    <location>
        <begin position="1"/>
        <end position="20"/>
    </location>
</feature>
<dbReference type="OrthoDB" id="291007at2759"/>
<evidence type="ECO:0008006" key="4">
    <source>
        <dbReference type="Google" id="ProtNLM"/>
    </source>
</evidence>
<dbReference type="AlphaFoldDB" id="A0A0L0G0C4"/>
<protein>
    <recommendedName>
        <fullName evidence="4">TNFR-Cys domain-containing protein</fullName>
    </recommendedName>
</protein>
<keyword evidence="1" id="KW-0732">Signal</keyword>
<sequence>MKFANVCLLGATVVVVTVAAQDLNEADSICCAQKLRGGLVPESFSDGRLCSSYECPGDYFHNTDLLDQEQCVNGCNVDTCCLTTELYEVYLDSLIPRSNFTIIIEDVFGNSLVGFVTVTNTANADETYTSKNSTNLITVYQGTTNHEIVVVDVDPAYRLIKEDGGDSTLDGTTKKKADKNRTIKFIYELIRYCSEEVGGCGVGEFVQFPSKACVDNTCNECCVPKLCAEFASCDGRKDHTTGDEECTDNVCSNCCGTCYDGLLDKTEECEYKEDIDKWIVPKGSASGTDSGVPDYDFLDATKQCDSDICIIIECTATESWQRICMANSHWIPTEFVHTLDVPKFDVSLVPVDISSIDYHVIGQVAGDMLIEDARAKQEGEIVATTSFASQLKFESSTVGILTVTPKMDEVHLIAPGGSLLLSSKDGEYYAIAQLTGVVDEANYDVFAGATGSSHQVTLTGTSQTTVGGFGMSVTIANNAGGAFRIRYKYNWCPTPLTSARGTFEDHNDACMDMPRDETWADGPSCGDGVQNLELNEECDYLAGTTETLHCSDECTLVGNTCGDGVVWGDEECDYTIDGSIVQDEFATYPPPESSRCRKTTDATGGTHCTIEATICGDGVITDNEDCEYVAGERGQLAPADEGIGYCLDTCDVTPIVDCTTKRVPLCDCDTEVLYTNYVQTAEPSLFGNSICLDMFGNELTFSAGVAEGLNEGSCICVCYNGINDPNEECDVGPEDGSLNSRETCVNCKIVSSYCGDGIVDPLQGEECDRPWSYDPADDKYYEGGTKFCNSKCKLQSVGECEWLEYDTDCRCSSTDTLNGDIETTYKTVLEAQPQGYLGGCPIEPTYRPCECDCVGEFVQRTDNKLDGKPPICLAANNGQCVTQYYFRKTAGVGNWCDHVEGDELAPYLNREGIRSLDGRAYVTADAEKCPSEKCRACEESYTDEKCDQPCGEGNVVGIFKIDVTPGAASAYTYGMGRSLRCSHNADQEGNYAIIPDRERCTGTFPMKTWKRTCNYTESGLTLGGFSFESINTFYRGGETIPDHVEPAAVEPDVKSVTFTSGVVMDADVDIENMGGAAQVFTVTLEATVSQVFKKSASFIADTTTELMEHIHAEGPNSTSSLAPGDSESLAYHFAEPAQTNVYAPADDDFDTFMGTSKNDVRHLMTLAGGDALVEGGGGNSMVTITGTYSTQMVVEFVYDRCDADSATYYNNENAKCTDDVVVEDPVVDVGDVGVV</sequence>
<evidence type="ECO:0000313" key="2">
    <source>
        <dbReference type="EMBL" id="KNC82286.1"/>
    </source>
</evidence>
<evidence type="ECO:0000256" key="1">
    <source>
        <dbReference type="SAM" id="SignalP"/>
    </source>
</evidence>
<feature type="chain" id="PRO_5005539135" description="TNFR-Cys domain-containing protein" evidence="1">
    <location>
        <begin position="21"/>
        <end position="1235"/>
    </location>
</feature>
<reference evidence="2 3" key="1">
    <citation type="submission" date="2011-02" db="EMBL/GenBank/DDBJ databases">
        <title>The Genome Sequence of Sphaeroforma arctica JP610.</title>
        <authorList>
            <consortium name="The Broad Institute Genome Sequencing Platform"/>
            <person name="Russ C."/>
            <person name="Cuomo C."/>
            <person name="Young S.K."/>
            <person name="Zeng Q."/>
            <person name="Gargeya S."/>
            <person name="Alvarado L."/>
            <person name="Berlin A."/>
            <person name="Chapman S.B."/>
            <person name="Chen Z."/>
            <person name="Freedman E."/>
            <person name="Gellesch M."/>
            <person name="Goldberg J."/>
            <person name="Griggs A."/>
            <person name="Gujja S."/>
            <person name="Heilman E."/>
            <person name="Heiman D."/>
            <person name="Howarth C."/>
            <person name="Mehta T."/>
            <person name="Neiman D."/>
            <person name="Pearson M."/>
            <person name="Roberts A."/>
            <person name="Saif S."/>
            <person name="Shea T."/>
            <person name="Shenoy N."/>
            <person name="Sisk P."/>
            <person name="Stolte C."/>
            <person name="Sykes S."/>
            <person name="White J."/>
            <person name="Yandava C."/>
            <person name="Burger G."/>
            <person name="Gray M.W."/>
            <person name="Holland P.W.H."/>
            <person name="King N."/>
            <person name="Lang F.B.F."/>
            <person name="Roger A.J."/>
            <person name="Ruiz-Trillo I."/>
            <person name="Haas B."/>
            <person name="Nusbaum C."/>
            <person name="Birren B."/>
        </authorList>
    </citation>
    <scope>NUCLEOTIDE SEQUENCE [LARGE SCALE GENOMIC DNA]</scope>
    <source>
        <strain evidence="2 3">JP610</strain>
    </source>
</reference>